<dbReference type="AlphaFoldDB" id="A0A1M5I6Q6"/>
<proteinExistence type="predicted"/>
<reference evidence="2" key="1">
    <citation type="submission" date="2016-11" db="EMBL/GenBank/DDBJ databases">
        <authorList>
            <person name="Varghese N."/>
            <person name="Submissions S."/>
        </authorList>
    </citation>
    <scope>NUCLEOTIDE SEQUENCE [LARGE SCALE GENOMIC DNA]</scope>
    <source>
        <strain evidence="2">DSM 27370</strain>
    </source>
</reference>
<dbReference type="InterPro" id="IPR050583">
    <property type="entry name" value="Mycobacterial_A85_antigen"/>
</dbReference>
<dbReference type="STRING" id="1346286.SAMN05444362_11863"/>
<accession>A0A1M5I6Q6</accession>
<dbReference type="Pfam" id="PF00756">
    <property type="entry name" value="Esterase"/>
    <property type="match status" value="1"/>
</dbReference>
<protein>
    <submittedName>
        <fullName evidence="1">S-formylglutathione hydrolase FrmB</fullName>
    </submittedName>
</protein>
<dbReference type="PANTHER" id="PTHR48098:SF1">
    <property type="entry name" value="DIACYLGLYCEROL ACYLTRANSFERASE_MYCOLYLTRANSFERASE AG85A"/>
    <property type="match status" value="1"/>
</dbReference>
<evidence type="ECO:0000313" key="1">
    <source>
        <dbReference type="EMBL" id="SHG23892.1"/>
    </source>
</evidence>
<evidence type="ECO:0000313" key="2">
    <source>
        <dbReference type="Proteomes" id="UP000184480"/>
    </source>
</evidence>
<gene>
    <name evidence="1" type="ORF">SAMN05444362_11863</name>
</gene>
<name>A0A1M5I6Q6_9BACT</name>
<dbReference type="GO" id="GO:0016747">
    <property type="term" value="F:acyltransferase activity, transferring groups other than amino-acyl groups"/>
    <property type="evidence" value="ECO:0007669"/>
    <property type="project" value="TreeGrafter"/>
</dbReference>
<dbReference type="Gene3D" id="3.40.50.1820">
    <property type="entry name" value="alpha/beta hydrolase"/>
    <property type="match status" value="1"/>
</dbReference>
<dbReference type="InterPro" id="IPR029058">
    <property type="entry name" value="AB_hydrolase_fold"/>
</dbReference>
<dbReference type="Proteomes" id="UP000184480">
    <property type="component" value="Unassembled WGS sequence"/>
</dbReference>
<dbReference type="SUPFAM" id="SSF53474">
    <property type="entry name" value="alpha/beta-Hydrolases"/>
    <property type="match status" value="1"/>
</dbReference>
<dbReference type="EMBL" id="FQUC01000018">
    <property type="protein sequence ID" value="SHG23892.1"/>
    <property type="molecule type" value="Genomic_DNA"/>
</dbReference>
<keyword evidence="2" id="KW-1185">Reference proteome</keyword>
<dbReference type="GO" id="GO:0016787">
    <property type="term" value="F:hydrolase activity"/>
    <property type="evidence" value="ECO:0007669"/>
    <property type="project" value="UniProtKB-KW"/>
</dbReference>
<dbReference type="OrthoDB" id="9803578at2"/>
<dbReference type="RefSeq" id="WP_070808572.1">
    <property type="nucleotide sequence ID" value="NZ_BBXL01000005.1"/>
</dbReference>
<organism evidence="1 2">
    <name type="scientific">Dysgonomonas macrotermitis</name>
    <dbReference type="NCBI Taxonomy" id="1346286"/>
    <lineage>
        <taxon>Bacteria</taxon>
        <taxon>Pseudomonadati</taxon>
        <taxon>Bacteroidota</taxon>
        <taxon>Bacteroidia</taxon>
        <taxon>Bacteroidales</taxon>
        <taxon>Dysgonomonadaceae</taxon>
        <taxon>Dysgonomonas</taxon>
    </lineage>
</organism>
<sequence>MRIKNFVWLFAFVLFLIPGVIIAQQQVNQVKIHSAKMALDVNNMVILPANYDRASPQKYPVVYLLHGHGGNQNSFLKLKPNLPDLSTQQQIIFVCPDGKVSWYWDSPIDPKTQFDTYVSKELIAYIDSHYNTISDKRGRAVTGFSMGGHGALWMAINHPDVFGAAGSMSGGVDIRPFPKSWNMANSLGEYISNKSVWNAHTIATHTEKLRATSPALIIDCGQDDFFIKVNEDLHRDLLEKKIIHTYIVSPGIHNSEYWNKAMNWQIAFFKEFFTKSK</sequence>
<keyword evidence="1" id="KW-0378">Hydrolase</keyword>
<dbReference type="PANTHER" id="PTHR48098">
    <property type="entry name" value="ENTEROCHELIN ESTERASE-RELATED"/>
    <property type="match status" value="1"/>
</dbReference>
<dbReference type="InterPro" id="IPR000801">
    <property type="entry name" value="Esterase-like"/>
</dbReference>